<organism evidence="2 3">
    <name type="scientific">Notothenia coriiceps</name>
    <name type="common">black rockcod</name>
    <dbReference type="NCBI Taxonomy" id="8208"/>
    <lineage>
        <taxon>Eukaryota</taxon>
        <taxon>Metazoa</taxon>
        <taxon>Chordata</taxon>
        <taxon>Craniata</taxon>
        <taxon>Vertebrata</taxon>
        <taxon>Euteleostomi</taxon>
        <taxon>Actinopterygii</taxon>
        <taxon>Neopterygii</taxon>
        <taxon>Teleostei</taxon>
        <taxon>Neoteleostei</taxon>
        <taxon>Acanthomorphata</taxon>
        <taxon>Eupercaria</taxon>
        <taxon>Perciformes</taxon>
        <taxon>Notothenioidei</taxon>
        <taxon>Nototheniidae</taxon>
        <taxon>Notothenia</taxon>
    </lineage>
</organism>
<dbReference type="OrthoDB" id="8964394at2759"/>
<dbReference type="SUPFAM" id="SSF47986">
    <property type="entry name" value="DEATH domain"/>
    <property type="match status" value="2"/>
</dbReference>
<feature type="domain" description="Pyrin" evidence="1">
    <location>
        <begin position="113"/>
        <end position="196"/>
    </location>
</feature>
<evidence type="ECO:0000313" key="2">
    <source>
        <dbReference type="Proteomes" id="UP000504611"/>
    </source>
</evidence>
<gene>
    <name evidence="3" type="primary">LOC104942536</name>
</gene>
<dbReference type="InterPro" id="IPR011029">
    <property type="entry name" value="DEATH-like_dom_sf"/>
</dbReference>
<proteinExistence type="predicted"/>
<dbReference type="SMART" id="SM01289">
    <property type="entry name" value="PYRIN"/>
    <property type="match status" value="2"/>
</dbReference>
<accession>A0A6I9MWW9</accession>
<dbReference type="Pfam" id="PF02758">
    <property type="entry name" value="PYRIN"/>
    <property type="match status" value="2"/>
</dbReference>
<dbReference type="Proteomes" id="UP000504611">
    <property type="component" value="Unplaced"/>
</dbReference>
<feature type="domain" description="Pyrin" evidence="1">
    <location>
        <begin position="4"/>
        <end position="86"/>
    </location>
</feature>
<protein>
    <recommendedName>
        <fullName evidence="1">Pyrin domain-containing protein</fullName>
    </recommendedName>
</protein>
<feature type="non-terminal residue" evidence="3">
    <location>
        <position position="277"/>
    </location>
</feature>
<dbReference type="AlphaFoldDB" id="A0A6I9MWW9"/>
<sequence>MAVVKNLLLETLNDLKNEDLQNFKQTLDLIVDKKKPRYFPLIWSPSAGRAQTVEQMMEIFGQQCLEITVEVLKDINRTDLRQRLTKPCFELKEMYSVDEHRPAQSEGAQIAAVKPILFKALVFMSDDELHRFQWYLQFTYFQKRISCIFHGYSNWAESALQLVDQMVETCGPQSVEVTREVLMDLDRTDLVERLSKPILRPKALEHLRFETLKGSRTSHLRAHLQPLGVEYSKSKGSPIDLLHHQATSSLLGPPPKRLKSSSMRFPYLGSSLLALQP</sequence>
<dbReference type="KEGG" id="ncc:104942536"/>
<evidence type="ECO:0000259" key="1">
    <source>
        <dbReference type="SMART" id="SM01289"/>
    </source>
</evidence>
<dbReference type="InterPro" id="IPR004020">
    <property type="entry name" value="DAPIN"/>
</dbReference>
<keyword evidence="2" id="KW-1185">Reference proteome</keyword>
<name>A0A6I9MWW9_9TELE</name>
<dbReference type="RefSeq" id="XP_010766065.1">
    <property type="nucleotide sequence ID" value="XM_010767763.1"/>
</dbReference>
<dbReference type="Gene3D" id="1.10.533.10">
    <property type="entry name" value="Death Domain, Fas"/>
    <property type="match status" value="2"/>
</dbReference>
<reference evidence="3" key="1">
    <citation type="submission" date="2025-08" db="UniProtKB">
        <authorList>
            <consortium name="RefSeq"/>
        </authorList>
    </citation>
    <scope>IDENTIFICATION</scope>
    <source>
        <tissue evidence="3">Muscle</tissue>
    </source>
</reference>
<evidence type="ECO:0000313" key="3">
    <source>
        <dbReference type="RefSeq" id="XP_010766065.1"/>
    </source>
</evidence>
<dbReference type="GeneID" id="104942536"/>